<accession>A0A7W0CT98</accession>
<proteinExistence type="predicted"/>
<organism evidence="1 2">
    <name type="scientific">Nonomuraea soli</name>
    <dbReference type="NCBI Taxonomy" id="1032476"/>
    <lineage>
        <taxon>Bacteria</taxon>
        <taxon>Bacillati</taxon>
        <taxon>Actinomycetota</taxon>
        <taxon>Actinomycetes</taxon>
        <taxon>Streptosporangiales</taxon>
        <taxon>Streptosporangiaceae</taxon>
        <taxon>Nonomuraea</taxon>
    </lineage>
</organism>
<reference evidence="1 2" key="1">
    <citation type="submission" date="2020-07" db="EMBL/GenBank/DDBJ databases">
        <title>Genomic Encyclopedia of Type Strains, Phase IV (KMG-IV): sequencing the most valuable type-strain genomes for metagenomic binning, comparative biology and taxonomic classification.</title>
        <authorList>
            <person name="Goeker M."/>
        </authorList>
    </citation>
    <scope>NUCLEOTIDE SEQUENCE [LARGE SCALE GENOMIC DNA]</scope>
    <source>
        <strain evidence="1 2">DSM 45533</strain>
    </source>
</reference>
<evidence type="ECO:0000313" key="2">
    <source>
        <dbReference type="Proteomes" id="UP000530928"/>
    </source>
</evidence>
<dbReference type="RefSeq" id="WP_181615619.1">
    <property type="nucleotide sequence ID" value="NZ_BAABAM010000008.1"/>
</dbReference>
<dbReference type="AlphaFoldDB" id="A0A7W0CT98"/>
<evidence type="ECO:0000313" key="1">
    <source>
        <dbReference type="EMBL" id="MBA2896944.1"/>
    </source>
</evidence>
<gene>
    <name evidence="1" type="ORF">HNR30_008335</name>
</gene>
<dbReference type="EMBL" id="JACDUR010000009">
    <property type="protein sequence ID" value="MBA2896944.1"/>
    <property type="molecule type" value="Genomic_DNA"/>
</dbReference>
<sequence length="466" mass="53062">MYFINRDWTAGPLSKTVRHFPGVSMLEWFQALWQPGGLETAQQTLGCREGRLESICTSGHPPPRTLEDLRNLIRIVWWADHHFRMDERSIRIFVADLWYETAYYFVEDAVVAENPERWSYIVHDDWRLPDADDHIDDVPPFVSPVPVRLPHSPPATGSPGATYLLVTHLPAKHDGLAWDSPDQIPGVRLPQLVDVLPTLDTDGLGQDLVCLQGLIEPGDADLTPALDRRSRLPADLDEFPDDEQANDQTLFHVGRHLAQMCFYSDEYSGYRQWFAFDDIWAASHRDLATSLVHYAFHWDPLCARRHDFYEPCVTEGAIELDLLWTDSVRDYETYDEPAILELLQHPAPTVDALLPDGEGEKRVLVIVKAHTNSDPVIVGVIGLLLNTPSPGMVDIRLLRSVSDRPDAPSRALKAICWALRLEGFERVTLLTRILQPRQLAKVLRHQVVERNGRIDVHLSEISRPFR</sequence>
<comment type="caution">
    <text evidence="1">The sequence shown here is derived from an EMBL/GenBank/DDBJ whole genome shotgun (WGS) entry which is preliminary data.</text>
</comment>
<keyword evidence="2" id="KW-1185">Reference proteome</keyword>
<protein>
    <submittedName>
        <fullName evidence="1">Uncharacterized protein</fullName>
    </submittedName>
</protein>
<dbReference type="Proteomes" id="UP000530928">
    <property type="component" value="Unassembled WGS sequence"/>
</dbReference>
<name>A0A7W0CT98_9ACTN</name>